<keyword evidence="3" id="KW-1185">Reference proteome</keyword>
<evidence type="ECO:0000313" key="2">
    <source>
        <dbReference type="EMBL" id="OQP51593.1"/>
    </source>
</evidence>
<gene>
    <name evidence="2" type="ORF">A4D02_26130</name>
</gene>
<comment type="caution">
    <text evidence="2">The sequence shown here is derived from an EMBL/GenBank/DDBJ whole genome shotgun (WGS) entry which is preliminary data.</text>
</comment>
<proteinExistence type="predicted"/>
<keyword evidence="1" id="KW-1133">Transmembrane helix</keyword>
<dbReference type="InterPro" id="IPR009325">
    <property type="entry name" value="DUF983"/>
</dbReference>
<dbReference type="EMBL" id="LWBO01000005">
    <property type="protein sequence ID" value="OQP51593.1"/>
    <property type="molecule type" value="Genomic_DNA"/>
</dbReference>
<name>A0ABX3P0F8_9BACT</name>
<reference evidence="2 3" key="1">
    <citation type="submission" date="2016-04" db="EMBL/GenBank/DDBJ databases">
        <authorList>
            <person name="Chen L."/>
            <person name="Zhuang W."/>
            <person name="Wang G."/>
        </authorList>
    </citation>
    <scope>NUCLEOTIDE SEQUENCE [LARGE SCALE GENOMIC DNA]</scope>
    <source>
        <strain evidence="3">GR20</strain>
    </source>
</reference>
<evidence type="ECO:0000313" key="3">
    <source>
        <dbReference type="Proteomes" id="UP000192277"/>
    </source>
</evidence>
<dbReference type="Proteomes" id="UP000192277">
    <property type="component" value="Unassembled WGS sequence"/>
</dbReference>
<protein>
    <submittedName>
        <fullName evidence="2">DUF983 domain-containing protein</fullName>
    </submittedName>
</protein>
<evidence type="ECO:0000256" key="1">
    <source>
        <dbReference type="SAM" id="Phobius"/>
    </source>
</evidence>
<dbReference type="RefSeq" id="WP_014219701.1">
    <property type="nucleotide sequence ID" value="NZ_LWBO01000005.1"/>
</dbReference>
<keyword evidence="1" id="KW-0812">Transmembrane</keyword>
<sequence>MENKVRKPGYVWSLLHQKCARCRTGDMFQEKQVYRLTHFMKMYEHCPACGQRMEIEVGFYYGTGYVSYALTVALSVTTFVAWWVLVGLSVHDNRFFWWLGLNITLLVVLQPYLMRLSRAIWLSFFVRYNENWQEEKEVVNKIA</sequence>
<dbReference type="Pfam" id="PF06170">
    <property type="entry name" value="DUF983"/>
    <property type="match status" value="1"/>
</dbReference>
<feature type="transmembrane region" description="Helical" evidence="1">
    <location>
        <begin position="59"/>
        <end position="83"/>
    </location>
</feature>
<feature type="transmembrane region" description="Helical" evidence="1">
    <location>
        <begin position="95"/>
        <end position="113"/>
    </location>
</feature>
<accession>A0ABX3P0F8</accession>
<organism evidence="2 3">
    <name type="scientific">Niastella koreensis</name>
    <dbReference type="NCBI Taxonomy" id="354356"/>
    <lineage>
        <taxon>Bacteria</taxon>
        <taxon>Pseudomonadati</taxon>
        <taxon>Bacteroidota</taxon>
        <taxon>Chitinophagia</taxon>
        <taxon>Chitinophagales</taxon>
        <taxon>Chitinophagaceae</taxon>
        <taxon>Niastella</taxon>
    </lineage>
</organism>
<keyword evidence="1" id="KW-0472">Membrane</keyword>